<accession>A0A0G1DIC1</accession>
<dbReference type="STRING" id="1618578.UV74_C0013G0449"/>
<dbReference type="EMBL" id="LCFQ01000013">
    <property type="protein sequence ID" value="KKS97327.1"/>
    <property type="molecule type" value="Genomic_DNA"/>
</dbReference>
<reference evidence="5 6" key="1">
    <citation type="journal article" date="2015" name="Nature">
        <title>rRNA introns, odd ribosomes, and small enigmatic genomes across a large radiation of phyla.</title>
        <authorList>
            <person name="Brown C.T."/>
            <person name="Hug L.A."/>
            <person name="Thomas B.C."/>
            <person name="Sharon I."/>
            <person name="Castelle C.J."/>
            <person name="Singh A."/>
            <person name="Wilkins M.J."/>
            <person name="Williams K.H."/>
            <person name="Banfield J.F."/>
        </authorList>
    </citation>
    <scope>NUCLEOTIDE SEQUENCE [LARGE SCALE GENOMIC DNA]</scope>
</reference>
<keyword evidence="1" id="KW-0813">Transport</keyword>
<keyword evidence="3" id="KW-0067">ATP-binding</keyword>
<dbReference type="Proteomes" id="UP000034090">
    <property type="component" value="Unassembled WGS sequence"/>
</dbReference>
<dbReference type="Pfam" id="PF00005">
    <property type="entry name" value="ABC_tran"/>
    <property type="match status" value="1"/>
</dbReference>
<dbReference type="InterPro" id="IPR003593">
    <property type="entry name" value="AAA+_ATPase"/>
</dbReference>
<gene>
    <name evidence="5" type="ORF">UV74_C0013G0449</name>
</gene>
<proteinExistence type="predicted"/>
<dbReference type="InterPro" id="IPR003439">
    <property type="entry name" value="ABC_transporter-like_ATP-bd"/>
</dbReference>
<sequence length="252" mass="28260">MTAIMLTAVHKWFGSVHALCNINLKVREGEFVSLIGPSGCGKTTLLRIVAGLEKPSNGEVETFGYPPLELCKRHEIGVAFQKPALLASRTALNNVMLTLEITGRKNGAKSPQEILNDFGLGEFLNSYPGQLSGGMEQRVNIACAMIHNPKILLMDEPFGALDMMTRDRLSEWFEKKVLFNSNKTVLFITHSVPEAIFHSDRVIVLSPTPGEIYMEFTINLPRPRNRMTRVSDCFLEYERKIREVLYEMVNGG</sequence>
<comment type="caution">
    <text evidence="5">The sequence shown here is derived from an EMBL/GenBank/DDBJ whole genome shotgun (WGS) entry which is preliminary data.</text>
</comment>
<evidence type="ECO:0000256" key="2">
    <source>
        <dbReference type="ARBA" id="ARBA00022741"/>
    </source>
</evidence>
<dbReference type="CDD" id="cd03293">
    <property type="entry name" value="ABC_NrtD_SsuB_transporters"/>
    <property type="match status" value="1"/>
</dbReference>
<dbReference type="PROSITE" id="PS50893">
    <property type="entry name" value="ABC_TRANSPORTER_2"/>
    <property type="match status" value="1"/>
</dbReference>
<evidence type="ECO:0000256" key="1">
    <source>
        <dbReference type="ARBA" id="ARBA00022448"/>
    </source>
</evidence>
<evidence type="ECO:0000259" key="4">
    <source>
        <dbReference type="PROSITE" id="PS50893"/>
    </source>
</evidence>
<dbReference type="GO" id="GO:0005524">
    <property type="term" value="F:ATP binding"/>
    <property type="evidence" value="ECO:0007669"/>
    <property type="project" value="UniProtKB-KW"/>
</dbReference>
<name>A0A0G1DIC1_9BACT</name>
<dbReference type="SUPFAM" id="SSF52540">
    <property type="entry name" value="P-loop containing nucleoside triphosphate hydrolases"/>
    <property type="match status" value="1"/>
</dbReference>
<organism evidence="5 6">
    <name type="scientific">Candidatus Woesebacteria bacterium GW2011_GWB1_43_14</name>
    <dbReference type="NCBI Taxonomy" id="1618578"/>
    <lineage>
        <taxon>Bacteria</taxon>
        <taxon>Candidatus Woeseibacteriota</taxon>
    </lineage>
</organism>
<dbReference type="PANTHER" id="PTHR42788">
    <property type="entry name" value="TAURINE IMPORT ATP-BINDING PROTEIN-RELATED"/>
    <property type="match status" value="1"/>
</dbReference>
<dbReference type="InterPro" id="IPR027417">
    <property type="entry name" value="P-loop_NTPase"/>
</dbReference>
<evidence type="ECO:0000313" key="5">
    <source>
        <dbReference type="EMBL" id="KKS97327.1"/>
    </source>
</evidence>
<keyword evidence="2" id="KW-0547">Nucleotide-binding</keyword>
<dbReference type="InterPro" id="IPR050166">
    <property type="entry name" value="ABC_transporter_ATP-bind"/>
</dbReference>
<evidence type="ECO:0000313" key="6">
    <source>
        <dbReference type="Proteomes" id="UP000034090"/>
    </source>
</evidence>
<dbReference type="SMART" id="SM00382">
    <property type="entry name" value="AAA"/>
    <property type="match status" value="1"/>
</dbReference>
<feature type="domain" description="ABC transporter" evidence="4">
    <location>
        <begin position="4"/>
        <end position="232"/>
    </location>
</feature>
<dbReference type="AlphaFoldDB" id="A0A0G1DIC1"/>
<evidence type="ECO:0000256" key="3">
    <source>
        <dbReference type="ARBA" id="ARBA00022840"/>
    </source>
</evidence>
<dbReference type="PANTHER" id="PTHR42788:SF13">
    <property type="entry name" value="ALIPHATIC SULFONATES IMPORT ATP-BINDING PROTEIN SSUB"/>
    <property type="match status" value="1"/>
</dbReference>
<dbReference type="GO" id="GO:0016887">
    <property type="term" value="F:ATP hydrolysis activity"/>
    <property type="evidence" value="ECO:0007669"/>
    <property type="project" value="InterPro"/>
</dbReference>
<protein>
    <submittedName>
        <fullName evidence="5">ABC-type nitrate/sulfonate/bicarbonate transport system, ATPase component</fullName>
    </submittedName>
</protein>
<dbReference type="Gene3D" id="3.40.50.300">
    <property type="entry name" value="P-loop containing nucleotide triphosphate hydrolases"/>
    <property type="match status" value="1"/>
</dbReference>